<dbReference type="GeneID" id="8852878"/>
<accession>D2VK31</accession>
<dbReference type="VEuPathDB" id="AmoebaDB:NAEGRDRAFT_69251"/>
<gene>
    <name evidence="1" type="ORF">NAEGRDRAFT_69251</name>
</gene>
<evidence type="ECO:0000313" key="1">
    <source>
        <dbReference type="EMBL" id="EFC42790.1"/>
    </source>
</evidence>
<dbReference type="RefSeq" id="XP_002675534.1">
    <property type="nucleotide sequence ID" value="XM_002675488.1"/>
</dbReference>
<dbReference type="EMBL" id="GG738877">
    <property type="protein sequence ID" value="EFC42790.1"/>
    <property type="molecule type" value="Genomic_DNA"/>
</dbReference>
<dbReference type="AlphaFoldDB" id="D2VK31"/>
<organism evidence="2">
    <name type="scientific">Naegleria gruberi</name>
    <name type="common">Amoeba</name>
    <dbReference type="NCBI Taxonomy" id="5762"/>
    <lineage>
        <taxon>Eukaryota</taxon>
        <taxon>Discoba</taxon>
        <taxon>Heterolobosea</taxon>
        <taxon>Tetramitia</taxon>
        <taxon>Eutetramitia</taxon>
        <taxon>Vahlkampfiidae</taxon>
        <taxon>Naegleria</taxon>
    </lineage>
</organism>
<dbReference type="InParanoid" id="D2VK31"/>
<dbReference type="KEGG" id="ngr:NAEGRDRAFT_69251"/>
<evidence type="ECO:0000313" key="2">
    <source>
        <dbReference type="Proteomes" id="UP000006671"/>
    </source>
</evidence>
<proteinExistence type="predicted"/>
<keyword evidence="2" id="KW-1185">Reference proteome</keyword>
<dbReference type="Proteomes" id="UP000006671">
    <property type="component" value="Unassembled WGS sequence"/>
</dbReference>
<reference evidence="1 2" key="1">
    <citation type="journal article" date="2010" name="Cell">
        <title>The genome of Naegleria gruberi illuminates early eukaryotic versatility.</title>
        <authorList>
            <person name="Fritz-Laylin L.K."/>
            <person name="Prochnik S.E."/>
            <person name="Ginger M.L."/>
            <person name="Dacks J.B."/>
            <person name="Carpenter M.L."/>
            <person name="Field M.C."/>
            <person name="Kuo A."/>
            <person name="Paredez A."/>
            <person name="Chapman J."/>
            <person name="Pham J."/>
            <person name="Shu S."/>
            <person name="Neupane R."/>
            <person name="Cipriano M."/>
            <person name="Mancuso J."/>
            <person name="Tu H."/>
            <person name="Salamov A."/>
            <person name="Lindquist E."/>
            <person name="Shapiro H."/>
            <person name="Lucas S."/>
            <person name="Grigoriev I.V."/>
            <person name="Cande W.Z."/>
            <person name="Fulton C."/>
            <person name="Rokhsar D.S."/>
            <person name="Dawson S.C."/>
        </authorList>
    </citation>
    <scope>NUCLEOTIDE SEQUENCE [LARGE SCALE GENOMIC DNA]</scope>
    <source>
        <strain evidence="1 2">NEG-M</strain>
    </source>
</reference>
<sequence>MAKRKKTPSAPTTNKPSSLIEILQSFGIIVKTKVNFHDRRKVQSLEQQFTEHYMNESLLILDEPNEDHFEEINHQIVNGNLYSVGYRKNQFFVNIKKSKLLIRFKCDFDHSGLFDKVDDFFSDKSTEMVKKEMFYSIVNSERKNTNVMHIEFDLKFDSFVEIVKYLNISESRIGDFMLENEILSRLVEILDVDQEKKQVYIKLKAFGIDATANVSSYYLMGKIDGSQSCFMLDLSYYMDRNPNLSTIDSIYRFFTPIHIKNRIYDKGTPSTFHDCKNIGIYRVLIGYFFCAMTDSDAGKHVKRNNIHPYDIT</sequence>
<protein>
    <submittedName>
        <fullName evidence="1">Predicted protein</fullName>
    </submittedName>
</protein>
<name>D2VK31_NAEGR</name>